<keyword evidence="3" id="KW-1185">Reference proteome</keyword>
<name>A0A1X7LKP4_9BACL</name>
<evidence type="ECO:0000313" key="2">
    <source>
        <dbReference type="EMBL" id="SMG54456.1"/>
    </source>
</evidence>
<evidence type="ECO:0000256" key="1">
    <source>
        <dbReference type="SAM" id="MobiDB-lite"/>
    </source>
</evidence>
<dbReference type="STRING" id="1852522.SAMN06295960_3729"/>
<dbReference type="InterPro" id="IPR018743">
    <property type="entry name" value="DUF2292"/>
</dbReference>
<organism evidence="2 3">
    <name type="scientific">Paenibacillus aquistagni</name>
    <dbReference type="NCBI Taxonomy" id="1852522"/>
    <lineage>
        <taxon>Bacteria</taxon>
        <taxon>Bacillati</taxon>
        <taxon>Bacillota</taxon>
        <taxon>Bacilli</taxon>
        <taxon>Bacillales</taxon>
        <taxon>Paenibacillaceae</taxon>
        <taxon>Paenibacillus</taxon>
    </lineage>
</organism>
<reference evidence="2 3" key="1">
    <citation type="submission" date="2017-04" db="EMBL/GenBank/DDBJ databases">
        <authorList>
            <person name="Afonso C.L."/>
            <person name="Miller P.J."/>
            <person name="Scott M.A."/>
            <person name="Spackman E."/>
            <person name="Goraichik I."/>
            <person name="Dimitrov K.M."/>
            <person name="Suarez D.L."/>
            <person name="Swayne D.E."/>
        </authorList>
    </citation>
    <scope>NUCLEOTIDE SEQUENCE [LARGE SCALE GENOMIC DNA]</scope>
    <source>
        <strain evidence="2 3">11</strain>
    </source>
</reference>
<protein>
    <submittedName>
        <fullName evidence="2">Uncharacterized small protein</fullName>
    </submittedName>
</protein>
<dbReference type="EMBL" id="FXAZ01000005">
    <property type="protein sequence ID" value="SMG54456.1"/>
    <property type="molecule type" value="Genomic_DNA"/>
</dbReference>
<proteinExistence type="predicted"/>
<gene>
    <name evidence="2" type="ORF">SAMN06295960_3729</name>
</gene>
<accession>A0A1X7LKP4</accession>
<dbReference type="AlphaFoldDB" id="A0A1X7LKP4"/>
<feature type="region of interest" description="Disordered" evidence="1">
    <location>
        <begin position="71"/>
        <end position="93"/>
    </location>
</feature>
<dbReference type="Proteomes" id="UP000193834">
    <property type="component" value="Unassembled WGS sequence"/>
</dbReference>
<dbReference type="OrthoDB" id="2382414at2"/>
<dbReference type="Pfam" id="PF10055">
    <property type="entry name" value="DUF2292"/>
    <property type="match status" value="1"/>
</dbReference>
<evidence type="ECO:0000313" key="3">
    <source>
        <dbReference type="Proteomes" id="UP000193834"/>
    </source>
</evidence>
<dbReference type="RefSeq" id="WP_097676265.1">
    <property type="nucleotide sequence ID" value="NZ_FXAZ01000005.1"/>
</dbReference>
<feature type="compositionally biased region" description="Polar residues" evidence="1">
    <location>
        <begin position="79"/>
        <end position="93"/>
    </location>
</feature>
<sequence length="93" mass="10570">MSAANPFHPLDHRLASLEPREVKWLCLLIEHLHDLRFGSLHLVVHEGCIVQVERTEKHRYDMNAAISLLKEDKGGSPDASIQHNPSKATKTRK</sequence>